<accession>A0A7W3TB06</accession>
<dbReference type="RefSeq" id="WP_182605182.1">
    <property type="nucleotide sequence ID" value="NZ_VKHT01000088.1"/>
</dbReference>
<dbReference type="Proteomes" id="UP000538929">
    <property type="component" value="Unassembled WGS sequence"/>
</dbReference>
<reference evidence="2" key="1">
    <citation type="submission" date="2019-10" db="EMBL/GenBank/DDBJ databases">
        <title>Streptomyces sp. nov., a novel actinobacterium isolated from alkaline environment.</title>
        <authorList>
            <person name="Golinska P."/>
        </authorList>
    </citation>
    <scope>NUCLEOTIDE SEQUENCE [LARGE SCALE GENOMIC DNA]</scope>
    <source>
        <strain evidence="2">DSM 42118</strain>
    </source>
</reference>
<gene>
    <name evidence="1" type="ORF">FNQ90_05230</name>
</gene>
<proteinExistence type="predicted"/>
<keyword evidence="2" id="KW-1185">Reference proteome</keyword>
<evidence type="ECO:0000313" key="2">
    <source>
        <dbReference type="Proteomes" id="UP000538929"/>
    </source>
</evidence>
<name>A0A7W3TB06_9ACTN</name>
<protein>
    <submittedName>
        <fullName evidence="1">Uncharacterized protein</fullName>
    </submittedName>
</protein>
<dbReference type="EMBL" id="VKHT01000088">
    <property type="protein sequence ID" value="MBB0243524.1"/>
    <property type="molecule type" value="Genomic_DNA"/>
</dbReference>
<evidence type="ECO:0000313" key="1">
    <source>
        <dbReference type="EMBL" id="MBB0243524.1"/>
    </source>
</evidence>
<sequence>MRPTLFTRQEVQRLHNLMTSRNPSRALSVCRMALAANSVTINATSSTAG</sequence>
<dbReference type="AlphaFoldDB" id="A0A7W3TB06"/>
<organism evidence="1 2">
    <name type="scientific">Streptomyces alkaliphilus</name>
    <dbReference type="NCBI Taxonomy" id="1472722"/>
    <lineage>
        <taxon>Bacteria</taxon>
        <taxon>Bacillati</taxon>
        <taxon>Actinomycetota</taxon>
        <taxon>Actinomycetes</taxon>
        <taxon>Kitasatosporales</taxon>
        <taxon>Streptomycetaceae</taxon>
        <taxon>Streptomyces</taxon>
    </lineage>
</organism>
<comment type="caution">
    <text evidence="1">The sequence shown here is derived from an EMBL/GenBank/DDBJ whole genome shotgun (WGS) entry which is preliminary data.</text>
</comment>